<keyword evidence="5" id="KW-0560">Oxidoreductase</keyword>
<dbReference type="InterPro" id="IPR050665">
    <property type="entry name" value="Cytochrome_P450_Monooxygen"/>
</dbReference>
<protein>
    <submittedName>
        <fullName evidence="9">Uncharacterized protein</fullName>
    </submittedName>
</protein>
<evidence type="ECO:0000256" key="5">
    <source>
        <dbReference type="ARBA" id="ARBA00023002"/>
    </source>
</evidence>
<dbReference type="Proteomes" id="UP001085076">
    <property type="component" value="Miscellaneous, Linkage group lg09"/>
</dbReference>
<evidence type="ECO:0000256" key="3">
    <source>
        <dbReference type="ARBA" id="ARBA00022617"/>
    </source>
</evidence>
<comment type="similarity">
    <text evidence="2">Belongs to the cytochrome P450 family.</text>
</comment>
<dbReference type="GO" id="GO:0004497">
    <property type="term" value="F:monooxygenase activity"/>
    <property type="evidence" value="ECO:0007669"/>
    <property type="project" value="UniProtKB-KW"/>
</dbReference>
<keyword evidence="8" id="KW-0472">Membrane</keyword>
<proteinExistence type="inferred from homology"/>
<dbReference type="Gene3D" id="1.20.120.990">
    <property type="entry name" value="Glycosyltransferase family 88, C-terminal domain"/>
    <property type="match status" value="1"/>
</dbReference>
<organism evidence="9 10">
    <name type="scientific">Dioscorea zingiberensis</name>
    <dbReference type="NCBI Taxonomy" id="325984"/>
    <lineage>
        <taxon>Eukaryota</taxon>
        <taxon>Viridiplantae</taxon>
        <taxon>Streptophyta</taxon>
        <taxon>Embryophyta</taxon>
        <taxon>Tracheophyta</taxon>
        <taxon>Spermatophyta</taxon>
        <taxon>Magnoliopsida</taxon>
        <taxon>Liliopsida</taxon>
        <taxon>Dioscoreales</taxon>
        <taxon>Dioscoreaceae</taxon>
        <taxon>Dioscorea</taxon>
    </lineage>
</organism>
<comment type="caution">
    <text evidence="9">The sequence shown here is derived from an EMBL/GenBank/DDBJ whole genome shotgun (WGS) entry which is preliminary data.</text>
</comment>
<dbReference type="OrthoDB" id="1470350at2759"/>
<name>A0A9D5H491_9LILI</name>
<dbReference type="GO" id="GO:0016020">
    <property type="term" value="C:membrane"/>
    <property type="evidence" value="ECO:0007669"/>
    <property type="project" value="UniProtKB-SubCell"/>
</dbReference>
<evidence type="ECO:0000256" key="1">
    <source>
        <dbReference type="ARBA" id="ARBA00004370"/>
    </source>
</evidence>
<evidence type="ECO:0000256" key="8">
    <source>
        <dbReference type="ARBA" id="ARBA00023136"/>
    </source>
</evidence>
<evidence type="ECO:0000256" key="2">
    <source>
        <dbReference type="ARBA" id="ARBA00010617"/>
    </source>
</evidence>
<dbReference type="PANTHER" id="PTHR24282:SF148">
    <property type="entry name" value="CYTOCHROME P450 72A15-LIKE"/>
    <property type="match status" value="1"/>
</dbReference>
<reference evidence="9" key="1">
    <citation type="submission" date="2021-03" db="EMBL/GenBank/DDBJ databases">
        <authorList>
            <person name="Li Z."/>
            <person name="Yang C."/>
        </authorList>
    </citation>
    <scope>NUCLEOTIDE SEQUENCE</scope>
    <source>
        <strain evidence="9">Dzin_1.0</strain>
        <tissue evidence="9">Leaf</tissue>
    </source>
</reference>
<dbReference type="GO" id="GO:0046872">
    <property type="term" value="F:metal ion binding"/>
    <property type="evidence" value="ECO:0007669"/>
    <property type="project" value="UniProtKB-KW"/>
</dbReference>
<comment type="subcellular location">
    <subcellularLocation>
        <location evidence="1">Membrane</location>
    </subcellularLocation>
</comment>
<dbReference type="GO" id="GO:0006629">
    <property type="term" value="P:lipid metabolic process"/>
    <property type="evidence" value="ECO:0007669"/>
    <property type="project" value="UniProtKB-ARBA"/>
</dbReference>
<accession>A0A9D5H491</accession>
<evidence type="ECO:0000313" key="9">
    <source>
        <dbReference type="EMBL" id="KAJ0962629.1"/>
    </source>
</evidence>
<gene>
    <name evidence="9" type="ORF">J5N97_027751</name>
</gene>
<dbReference type="EMBL" id="JAGGNH010000009">
    <property type="protein sequence ID" value="KAJ0962629.1"/>
    <property type="molecule type" value="Genomic_DNA"/>
</dbReference>
<keyword evidence="10" id="KW-1185">Reference proteome</keyword>
<keyword evidence="3" id="KW-0349">Heme</keyword>
<evidence type="ECO:0000256" key="7">
    <source>
        <dbReference type="ARBA" id="ARBA00023033"/>
    </source>
</evidence>
<sequence length="139" mass="16271">MPEMQLKRQGLPGNKYRLMMGDMKDEKKSFKEAWSRPMELTHRIAARVPPTAKNKRRMFIDGEIKRMLRDIIHKKLDSMKIGENTDDDLLGLLLQSDTMNVAIKIKTRKTMGSRIDDVIEECKLFYYRQETTSILLTGH</sequence>
<reference evidence="9" key="2">
    <citation type="journal article" date="2022" name="Hortic Res">
        <title>The genome of Dioscorea zingiberensis sheds light on the biosynthesis, origin and evolution of the medicinally important diosgenin saponins.</title>
        <authorList>
            <person name="Li Y."/>
            <person name="Tan C."/>
            <person name="Li Z."/>
            <person name="Guo J."/>
            <person name="Li S."/>
            <person name="Chen X."/>
            <person name="Wang C."/>
            <person name="Dai X."/>
            <person name="Yang H."/>
            <person name="Song W."/>
            <person name="Hou L."/>
            <person name="Xu J."/>
            <person name="Tong Z."/>
            <person name="Xu A."/>
            <person name="Yuan X."/>
            <person name="Wang W."/>
            <person name="Yang Q."/>
            <person name="Chen L."/>
            <person name="Sun Z."/>
            <person name="Wang K."/>
            <person name="Pan B."/>
            <person name="Chen J."/>
            <person name="Bao Y."/>
            <person name="Liu F."/>
            <person name="Qi X."/>
            <person name="Gang D.R."/>
            <person name="Wen J."/>
            <person name="Li J."/>
        </authorList>
    </citation>
    <scope>NUCLEOTIDE SEQUENCE</scope>
    <source>
        <strain evidence="9">Dzin_1.0</strain>
    </source>
</reference>
<evidence type="ECO:0000256" key="6">
    <source>
        <dbReference type="ARBA" id="ARBA00023004"/>
    </source>
</evidence>
<evidence type="ECO:0000313" key="10">
    <source>
        <dbReference type="Proteomes" id="UP001085076"/>
    </source>
</evidence>
<keyword evidence="7" id="KW-0503">Monooxygenase</keyword>
<keyword evidence="6" id="KW-0408">Iron</keyword>
<evidence type="ECO:0000256" key="4">
    <source>
        <dbReference type="ARBA" id="ARBA00022723"/>
    </source>
</evidence>
<dbReference type="AlphaFoldDB" id="A0A9D5H491"/>
<keyword evidence="4" id="KW-0479">Metal-binding</keyword>
<dbReference type="PANTHER" id="PTHR24282">
    <property type="entry name" value="CYTOCHROME P450 FAMILY MEMBER"/>
    <property type="match status" value="1"/>
</dbReference>